<sequence>MSTMTAILVAGGMGTRLGEPIPKAFVPLGKKPLFLHAFRVFDEYPAVSAIRLIVPAGYEAAAEEYLQEHAFHTPHLILPGGEQRWESVRIGVESAETELVCIHDAARPFVSAQVMEELSNNLGEDAGVITVNRVTDTVRTFSGQYCGTTVNRDSLISVGTPQLFRRQVLLSCYAKVDREKSLPTDEAMLLEQQGIPVRFSYGDPRNFKVTTPAEYTMAQALLSWEEA</sequence>
<evidence type="ECO:0000256" key="3">
    <source>
        <dbReference type="ARBA" id="ARBA00009789"/>
    </source>
</evidence>
<dbReference type="SUPFAM" id="SSF53448">
    <property type="entry name" value="Nucleotide-diphospho-sugar transferases"/>
    <property type="match status" value="1"/>
</dbReference>
<evidence type="ECO:0000313" key="9">
    <source>
        <dbReference type="EMBL" id="ERP31617.1"/>
    </source>
</evidence>
<dbReference type="PANTHER" id="PTHR32125:SF4">
    <property type="entry name" value="2-C-METHYL-D-ERYTHRITOL 4-PHOSPHATE CYTIDYLYLTRANSFERASE, CHLOROPLASTIC"/>
    <property type="match status" value="1"/>
</dbReference>
<dbReference type="GO" id="GO:0019288">
    <property type="term" value="P:isopentenyl diphosphate biosynthetic process, methylerythritol 4-phosphate pathway"/>
    <property type="evidence" value="ECO:0007669"/>
    <property type="project" value="UniProtKB-UniPathway"/>
</dbReference>
<dbReference type="Gene3D" id="3.90.550.10">
    <property type="entry name" value="Spore Coat Polysaccharide Biosynthesis Protein SpsA, Chain A"/>
    <property type="match status" value="1"/>
</dbReference>
<dbReference type="EC" id="2.7.7.60" evidence="4"/>
<evidence type="ECO:0000313" key="10">
    <source>
        <dbReference type="Proteomes" id="UP000017148"/>
    </source>
</evidence>
<dbReference type="InterPro" id="IPR034683">
    <property type="entry name" value="IspD/TarI"/>
</dbReference>
<dbReference type="NCBIfam" id="TIGR00453">
    <property type="entry name" value="ispD"/>
    <property type="match status" value="1"/>
</dbReference>
<dbReference type="UniPathway" id="UPA00056">
    <property type="reaction ID" value="UER00093"/>
</dbReference>
<evidence type="ECO:0000256" key="8">
    <source>
        <dbReference type="ARBA" id="ARBA00023229"/>
    </source>
</evidence>
<dbReference type="InterPro" id="IPR029044">
    <property type="entry name" value="Nucleotide-diphossugar_trans"/>
</dbReference>
<evidence type="ECO:0000256" key="6">
    <source>
        <dbReference type="ARBA" id="ARBA00022679"/>
    </source>
</evidence>
<dbReference type="InterPro" id="IPR050088">
    <property type="entry name" value="IspD/TarI_cytidylyltransf_bact"/>
</dbReference>
<organism evidence="9 10">
    <name type="scientific">Chitinivibrio alkaliphilus ACht1</name>
    <dbReference type="NCBI Taxonomy" id="1313304"/>
    <lineage>
        <taxon>Bacteria</taxon>
        <taxon>Pseudomonadati</taxon>
        <taxon>Fibrobacterota</taxon>
        <taxon>Chitinivibrionia</taxon>
        <taxon>Chitinivibrionales</taxon>
        <taxon>Chitinivibrionaceae</taxon>
        <taxon>Chitinivibrio</taxon>
    </lineage>
</organism>
<dbReference type="InterPro" id="IPR001228">
    <property type="entry name" value="IspD"/>
</dbReference>
<evidence type="ECO:0000256" key="5">
    <source>
        <dbReference type="ARBA" id="ARBA00019056"/>
    </source>
</evidence>
<reference evidence="9 10" key="1">
    <citation type="journal article" date="2013" name="Environ. Microbiol.">
        <title>Genome analysis of Chitinivibrio alkaliphilus gen. nov., sp. nov., a novel extremely haloalkaliphilic anaerobic chitinolytic bacterium from the candidate phylum Termite Group 3.</title>
        <authorList>
            <person name="Sorokin D.Y."/>
            <person name="Gumerov V.M."/>
            <person name="Rakitin A.L."/>
            <person name="Beletsky A.V."/>
            <person name="Damste J.S."/>
            <person name="Muyzer G."/>
            <person name="Mardanov A.V."/>
            <person name="Ravin N.V."/>
        </authorList>
    </citation>
    <scope>NUCLEOTIDE SEQUENCE [LARGE SCALE GENOMIC DNA]</scope>
    <source>
        <strain evidence="9 10">ACht1</strain>
    </source>
</reference>
<proteinExistence type="inferred from homology"/>
<dbReference type="STRING" id="1313304.CALK_1481"/>
<dbReference type="Proteomes" id="UP000017148">
    <property type="component" value="Unassembled WGS sequence"/>
</dbReference>
<keyword evidence="8" id="KW-0414">Isoprene biosynthesis</keyword>
<keyword evidence="7 9" id="KW-0548">Nucleotidyltransferase</keyword>
<dbReference type="RefSeq" id="WP_022636936.1">
    <property type="nucleotide sequence ID" value="NZ_ASJR01000011.1"/>
</dbReference>
<gene>
    <name evidence="9" type="ORF">CALK_1481</name>
</gene>
<dbReference type="eggNOG" id="COG1211">
    <property type="taxonomic scope" value="Bacteria"/>
</dbReference>
<dbReference type="EMBL" id="ASJR01000011">
    <property type="protein sequence ID" value="ERP31617.1"/>
    <property type="molecule type" value="Genomic_DNA"/>
</dbReference>
<dbReference type="GO" id="GO:0050518">
    <property type="term" value="F:2-C-methyl-D-erythritol 4-phosphate cytidylyltransferase activity"/>
    <property type="evidence" value="ECO:0007669"/>
    <property type="project" value="UniProtKB-EC"/>
</dbReference>
<comment type="caution">
    <text evidence="9">The sequence shown here is derived from an EMBL/GenBank/DDBJ whole genome shotgun (WGS) entry which is preliminary data.</text>
</comment>
<comment type="pathway">
    <text evidence="2">Isoprenoid biosynthesis; isopentenyl diphosphate biosynthesis via DXP pathway; isopentenyl diphosphate from 1-deoxy-D-xylulose 5-phosphate: step 2/6.</text>
</comment>
<evidence type="ECO:0000256" key="2">
    <source>
        <dbReference type="ARBA" id="ARBA00004787"/>
    </source>
</evidence>
<keyword evidence="10" id="KW-1185">Reference proteome</keyword>
<evidence type="ECO:0000256" key="4">
    <source>
        <dbReference type="ARBA" id="ARBA00012526"/>
    </source>
</evidence>
<name>U7D944_9BACT</name>
<dbReference type="InterPro" id="IPR018294">
    <property type="entry name" value="ISPD_synthase_CS"/>
</dbReference>
<comment type="catalytic activity">
    <reaction evidence="1">
        <text>2-C-methyl-D-erythritol 4-phosphate + CTP + H(+) = 4-CDP-2-C-methyl-D-erythritol + diphosphate</text>
        <dbReference type="Rhea" id="RHEA:13429"/>
        <dbReference type="ChEBI" id="CHEBI:15378"/>
        <dbReference type="ChEBI" id="CHEBI:33019"/>
        <dbReference type="ChEBI" id="CHEBI:37563"/>
        <dbReference type="ChEBI" id="CHEBI:57823"/>
        <dbReference type="ChEBI" id="CHEBI:58262"/>
        <dbReference type="EC" id="2.7.7.60"/>
    </reaction>
</comment>
<evidence type="ECO:0000256" key="1">
    <source>
        <dbReference type="ARBA" id="ARBA00001282"/>
    </source>
</evidence>
<dbReference type="FunFam" id="3.90.550.10:FF:000003">
    <property type="entry name" value="2-C-methyl-D-erythritol 4-phosphate cytidylyltransferase"/>
    <property type="match status" value="1"/>
</dbReference>
<dbReference type="PANTHER" id="PTHR32125">
    <property type="entry name" value="2-C-METHYL-D-ERYTHRITOL 4-PHOSPHATE CYTIDYLYLTRANSFERASE, CHLOROPLASTIC"/>
    <property type="match status" value="1"/>
</dbReference>
<keyword evidence="6 9" id="KW-0808">Transferase</keyword>
<comment type="similarity">
    <text evidence="3">Belongs to the IspD/TarI cytidylyltransferase family. IspD subfamily.</text>
</comment>
<evidence type="ECO:0000256" key="7">
    <source>
        <dbReference type="ARBA" id="ARBA00022695"/>
    </source>
</evidence>
<protein>
    <recommendedName>
        <fullName evidence="5">2-C-methyl-D-erythritol 4-phosphate cytidylyltransferase</fullName>
        <ecNumber evidence="4">2.7.7.60</ecNumber>
    </recommendedName>
</protein>
<dbReference type="OrthoDB" id="9804336at2"/>
<dbReference type="AlphaFoldDB" id="U7D944"/>
<dbReference type="PROSITE" id="PS01295">
    <property type="entry name" value="ISPD"/>
    <property type="match status" value="1"/>
</dbReference>
<dbReference type="Pfam" id="PF01128">
    <property type="entry name" value="IspD"/>
    <property type="match status" value="1"/>
</dbReference>
<dbReference type="CDD" id="cd02516">
    <property type="entry name" value="CDP-ME_synthetase"/>
    <property type="match status" value="1"/>
</dbReference>
<accession>U7D944</accession>